<accession>A0A3P9NGK8</accession>
<dbReference type="InterPro" id="IPR000742">
    <property type="entry name" value="EGF"/>
</dbReference>
<feature type="signal peptide" evidence="3">
    <location>
        <begin position="1"/>
        <end position="22"/>
    </location>
</feature>
<dbReference type="PROSITE" id="PS00022">
    <property type="entry name" value="EGF_1"/>
    <property type="match status" value="1"/>
</dbReference>
<dbReference type="SUPFAM" id="SSF57196">
    <property type="entry name" value="EGF/Laminin"/>
    <property type="match status" value="1"/>
</dbReference>
<feature type="domain" description="EGF-like" evidence="4">
    <location>
        <begin position="448"/>
        <end position="488"/>
    </location>
</feature>
<name>A0A3P9NGK8_POERE</name>
<reference evidence="6" key="1">
    <citation type="submission" date="2013-11" db="EMBL/GenBank/DDBJ databases">
        <title>The genomic landscape of the Guanapo guppy.</title>
        <authorList>
            <person name="Kuenstner A."/>
            <person name="Dreyer C."/>
        </authorList>
    </citation>
    <scope>NUCLEOTIDE SEQUENCE</scope>
    <source>
        <strain evidence="6">Guanapo</strain>
    </source>
</reference>
<dbReference type="OMA" id="PDKLHML"/>
<dbReference type="PROSITE" id="PS01186">
    <property type="entry name" value="EGF_2"/>
    <property type="match status" value="1"/>
</dbReference>
<dbReference type="GeneID" id="103461375"/>
<proteinExistence type="predicted"/>
<keyword evidence="1" id="KW-1015">Disulfide bond</keyword>
<dbReference type="GeneTree" id="ENSGT00940000177148"/>
<evidence type="ECO:0000256" key="1">
    <source>
        <dbReference type="PROSITE-ProRule" id="PRU00076"/>
    </source>
</evidence>
<feature type="chain" id="PRO_5018201349" evidence="3">
    <location>
        <begin position="23"/>
        <end position="507"/>
    </location>
</feature>
<reference evidence="5" key="2">
    <citation type="submission" date="2025-08" db="UniProtKB">
        <authorList>
            <consortium name="Ensembl"/>
        </authorList>
    </citation>
    <scope>IDENTIFICATION</scope>
    <source>
        <strain evidence="5">Guanapo</strain>
    </source>
</reference>
<evidence type="ECO:0000313" key="6">
    <source>
        <dbReference type="Proteomes" id="UP000242638"/>
    </source>
</evidence>
<dbReference type="AlphaFoldDB" id="A0A3P9NGK8"/>
<dbReference type="Proteomes" id="UP000242638">
    <property type="component" value="Unassembled WGS sequence"/>
</dbReference>
<keyword evidence="6" id="KW-1185">Reference proteome</keyword>
<organism evidence="5 6">
    <name type="scientific">Poecilia reticulata</name>
    <name type="common">Guppy</name>
    <name type="synonym">Acanthophacelus reticulatus</name>
    <dbReference type="NCBI Taxonomy" id="8081"/>
    <lineage>
        <taxon>Eukaryota</taxon>
        <taxon>Metazoa</taxon>
        <taxon>Chordata</taxon>
        <taxon>Craniata</taxon>
        <taxon>Vertebrata</taxon>
        <taxon>Euteleostomi</taxon>
        <taxon>Actinopterygii</taxon>
        <taxon>Neopterygii</taxon>
        <taxon>Teleostei</taxon>
        <taxon>Neoteleostei</taxon>
        <taxon>Acanthomorphata</taxon>
        <taxon>Ovalentaria</taxon>
        <taxon>Atherinomorphae</taxon>
        <taxon>Cyprinodontiformes</taxon>
        <taxon>Poeciliidae</taxon>
        <taxon>Poeciliinae</taxon>
        <taxon>Poecilia</taxon>
    </lineage>
</organism>
<dbReference type="Gene3D" id="2.10.25.10">
    <property type="entry name" value="Laminin"/>
    <property type="match status" value="1"/>
</dbReference>
<evidence type="ECO:0000256" key="2">
    <source>
        <dbReference type="SAM" id="Coils"/>
    </source>
</evidence>
<dbReference type="KEGG" id="pret:103461375"/>
<dbReference type="PROSITE" id="PS50026">
    <property type="entry name" value="EGF_3"/>
    <property type="match status" value="1"/>
</dbReference>
<feature type="disulfide bond" evidence="1">
    <location>
        <begin position="478"/>
        <end position="487"/>
    </location>
</feature>
<dbReference type="Ensembl" id="ENSPRET00000008714.1">
    <property type="protein sequence ID" value="ENSPREP00000008613.1"/>
    <property type="gene ID" value="ENSPREG00000005892.1"/>
</dbReference>
<sequence length="507" mass="58178">MAPSGPVLLLLLLSSFLTCSLSVPPHLDLPEKIKDQGITFVNDIGKILNTLEPLIALIPEAGPYLSVFIKILTNEAQQGEKIIRKLEDEFKTLNQKLDKQLTTMTWNTWASGPYQEAETNIRLAWKQMNELLDVCEKPCFAPKEKEKNVALFKTLHQSLVFSPDKLHMLLTTKQPSFIINFRTLLTDHVRCHEESIVGFTELISELMIRSNTINLFYYKLHGINKAEEMSRMTFEMFSVMSEIHRFCIENPEKYIEKDVVDMIDENQNRQQLAMDIKGFLDKTYSRYDWIVVAFITRHSKYSVFYTKFLNKHYLDRFTEVSKGEVTVAVAKQTKGEYTMAEMVKGKIKKCIDVNTKCEKVIETLNSCPKIDGRTLSEFYSAVHVYVGKSHDSADEPKQDEEVEQDEFNDIGNPNALQPYIYTGECKKYKIFKGGHFRVMIRSNEDLDKKDLCENVKCGGPEKGKCVRLKNIPKVVCVCNEGYTGSQCDISRTEFQEVIKEATKPLGV</sequence>
<keyword evidence="1" id="KW-0245">EGF-like domain</keyword>
<feature type="coiled-coil region" evidence="2">
    <location>
        <begin position="69"/>
        <end position="103"/>
    </location>
</feature>
<reference evidence="5" key="3">
    <citation type="submission" date="2025-09" db="UniProtKB">
        <authorList>
            <consortium name="Ensembl"/>
        </authorList>
    </citation>
    <scope>IDENTIFICATION</scope>
    <source>
        <strain evidence="5">Guanapo</strain>
    </source>
</reference>
<dbReference type="RefSeq" id="XP_008401902.1">
    <property type="nucleotide sequence ID" value="XM_008403680.1"/>
</dbReference>
<evidence type="ECO:0000256" key="3">
    <source>
        <dbReference type="SAM" id="SignalP"/>
    </source>
</evidence>
<keyword evidence="3" id="KW-0732">Signal</keyword>
<evidence type="ECO:0000259" key="4">
    <source>
        <dbReference type="PROSITE" id="PS50026"/>
    </source>
</evidence>
<dbReference type="OrthoDB" id="8943530at2759"/>
<comment type="caution">
    <text evidence="1">Lacks conserved residue(s) required for the propagation of feature annotation.</text>
</comment>
<protein>
    <submittedName>
        <fullName evidence="5">Uncharacterized LOC103461375</fullName>
    </submittedName>
</protein>
<evidence type="ECO:0000313" key="5">
    <source>
        <dbReference type="Ensembl" id="ENSPREP00000008613.1"/>
    </source>
</evidence>
<keyword evidence="2" id="KW-0175">Coiled coil</keyword>